<dbReference type="PANTHER" id="PTHR30404">
    <property type="entry name" value="N-ACETYLMURAMOYL-L-ALANINE AMIDASE"/>
    <property type="match status" value="1"/>
</dbReference>
<evidence type="ECO:0000313" key="4">
    <source>
        <dbReference type="EMBL" id="PAV28943.1"/>
    </source>
</evidence>
<dbReference type="OrthoDB" id="9806267at2"/>
<dbReference type="GO" id="GO:0071555">
    <property type="term" value="P:cell wall organization"/>
    <property type="evidence" value="ECO:0007669"/>
    <property type="project" value="UniProtKB-KW"/>
</dbReference>
<reference evidence="4 5" key="1">
    <citation type="submission" date="2017-08" db="EMBL/GenBank/DDBJ databases">
        <title>Virgibacillus indicus sp. nov. and Virgibacillus profoundi sp. nov, two moderately halophilic bacteria isolated from marine sediment by using the Microfluidic Streak Plate.</title>
        <authorList>
            <person name="Xu B."/>
            <person name="Hu B."/>
            <person name="Wang J."/>
            <person name="Zhu Y."/>
            <person name="Huang L."/>
            <person name="Du W."/>
            <person name="Huang Y."/>
        </authorList>
    </citation>
    <scope>NUCLEOTIDE SEQUENCE [LARGE SCALE GENOMIC DNA]</scope>
    <source>
        <strain evidence="4 5">IO3-P3-H5</strain>
    </source>
</reference>
<gene>
    <name evidence="4" type="ORF">CIL05_13250</name>
</gene>
<dbReference type="SUPFAM" id="SSF53187">
    <property type="entry name" value="Zn-dependent exopeptidases"/>
    <property type="match status" value="1"/>
</dbReference>
<dbReference type="SMART" id="SM00287">
    <property type="entry name" value="SH3b"/>
    <property type="match status" value="2"/>
</dbReference>
<dbReference type="EMBL" id="NPOA01000009">
    <property type="protein sequence ID" value="PAV28943.1"/>
    <property type="molecule type" value="Genomic_DNA"/>
</dbReference>
<feature type="domain" description="SH3b" evidence="3">
    <location>
        <begin position="103"/>
        <end position="167"/>
    </location>
</feature>
<dbReference type="Gene3D" id="2.30.30.40">
    <property type="entry name" value="SH3 Domains"/>
    <property type="match status" value="2"/>
</dbReference>
<dbReference type="PIRSF" id="PIRSF037846">
    <property type="entry name" value="Autolysin_YrvJ_prd"/>
    <property type="match status" value="1"/>
</dbReference>
<keyword evidence="5" id="KW-1185">Reference proteome</keyword>
<evidence type="ECO:0000256" key="1">
    <source>
        <dbReference type="ARBA" id="ARBA00022801"/>
    </source>
</evidence>
<dbReference type="InterPro" id="IPR002508">
    <property type="entry name" value="MurNAc-LAA_cat"/>
</dbReference>
<evidence type="ECO:0000259" key="3">
    <source>
        <dbReference type="PROSITE" id="PS51781"/>
    </source>
</evidence>
<dbReference type="Pfam" id="PF08239">
    <property type="entry name" value="SH3_3"/>
    <property type="match status" value="2"/>
</dbReference>
<dbReference type="Pfam" id="PF01520">
    <property type="entry name" value="Amidase_3"/>
    <property type="match status" value="1"/>
</dbReference>
<dbReference type="PROSITE" id="PS51781">
    <property type="entry name" value="SH3B"/>
    <property type="match status" value="2"/>
</dbReference>
<dbReference type="AlphaFoldDB" id="A0A2A2ICZ7"/>
<dbReference type="InterPro" id="IPR050695">
    <property type="entry name" value="N-acetylmuramoyl_amidase_3"/>
</dbReference>
<dbReference type="GO" id="GO:0009253">
    <property type="term" value="P:peptidoglycan catabolic process"/>
    <property type="evidence" value="ECO:0007669"/>
    <property type="project" value="InterPro"/>
</dbReference>
<dbReference type="PANTHER" id="PTHR30404:SF7">
    <property type="entry name" value="CELL WALL AMIDASE LYTH-RELATED"/>
    <property type="match status" value="1"/>
</dbReference>
<dbReference type="CDD" id="cd02696">
    <property type="entry name" value="MurNAc-LAA"/>
    <property type="match status" value="1"/>
</dbReference>
<proteinExistence type="predicted"/>
<dbReference type="SMART" id="SM00646">
    <property type="entry name" value="Ami_3"/>
    <property type="match status" value="1"/>
</dbReference>
<sequence length="353" mass="39456">MRLYEEETNLKFKSNFLIIIALHFSVLLYANQVYADQAVINVDGLNIRSGPGTDYDSIGKANTDDVYQIIQQADEWVEIQFGDQTGWVTTEYLSIKAESNEDFTEKTITIQHDNTQIRSGPSTDNDIIHFADQGTTYDVISEKGEWYEITKDDFTGFILKQLVEKDETSSTTGFTNKTIVIDAGHGGRDVGAIGATGSYEKNIAFLTANELAQELSTLGAEVLLTRPEDEFISLGSRVSFANIMDTDAFVSIHYNSVPNLPNVSGIETYYYHEQNQGLANYVQKEIIKETDAENRGTTHGDFFVIRQTLKPSVLLELGFMSNEEKEALLHTTPYQKKLVTGIVNGLGKYFANN</sequence>
<feature type="domain" description="SH3b" evidence="3">
    <location>
        <begin position="35"/>
        <end position="97"/>
    </location>
</feature>
<evidence type="ECO:0000313" key="5">
    <source>
        <dbReference type="Proteomes" id="UP000218887"/>
    </source>
</evidence>
<name>A0A2A2ICZ7_9BACI</name>
<dbReference type="Proteomes" id="UP000218887">
    <property type="component" value="Unassembled WGS sequence"/>
</dbReference>
<evidence type="ECO:0000256" key="2">
    <source>
        <dbReference type="ARBA" id="ARBA00023316"/>
    </source>
</evidence>
<accession>A0A2A2ICZ7</accession>
<dbReference type="GO" id="GO:0030288">
    <property type="term" value="C:outer membrane-bounded periplasmic space"/>
    <property type="evidence" value="ECO:0007669"/>
    <property type="project" value="TreeGrafter"/>
</dbReference>
<dbReference type="GO" id="GO:0008745">
    <property type="term" value="F:N-acetylmuramoyl-L-alanine amidase activity"/>
    <property type="evidence" value="ECO:0007669"/>
    <property type="project" value="InterPro"/>
</dbReference>
<protein>
    <submittedName>
        <fullName evidence="4">N-acetylmuramoyl-L-alanine amidase</fullName>
    </submittedName>
</protein>
<organism evidence="4 5">
    <name type="scientific">Virgibacillus profundi</name>
    <dbReference type="NCBI Taxonomy" id="2024555"/>
    <lineage>
        <taxon>Bacteria</taxon>
        <taxon>Bacillati</taxon>
        <taxon>Bacillota</taxon>
        <taxon>Bacilli</taxon>
        <taxon>Bacillales</taxon>
        <taxon>Bacillaceae</taxon>
        <taxon>Virgibacillus</taxon>
    </lineage>
</organism>
<keyword evidence="2" id="KW-0961">Cell wall biogenesis/degradation</keyword>
<dbReference type="InterPro" id="IPR017293">
    <property type="entry name" value="N-acetylmuramoyl-L-ala_amidase"/>
</dbReference>
<keyword evidence="1" id="KW-0378">Hydrolase</keyword>
<dbReference type="InterPro" id="IPR003646">
    <property type="entry name" value="SH3-like_bac-type"/>
</dbReference>
<comment type="caution">
    <text evidence="4">The sequence shown here is derived from an EMBL/GenBank/DDBJ whole genome shotgun (WGS) entry which is preliminary data.</text>
</comment>
<dbReference type="Gene3D" id="3.40.630.40">
    <property type="entry name" value="Zn-dependent exopeptidases"/>
    <property type="match status" value="1"/>
</dbReference>